<comment type="caution">
    <text evidence="3">The sequence shown here is derived from an EMBL/GenBank/DDBJ whole genome shotgun (WGS) entry which is preliminary data.</text>
</comment>
<feature type="region of interest" description="Disordered" evidence="1">
    <location>
        <begin position="56"/>
        <end position="75"/>
    </location>
</feature>
<evidence type="ECO:0000313" key="4">
    <source>
        <dbReference type="Proteomes" id="UP001521150"/>
    </source>
</evidence>
<evidence type="ECO:0000256" key="2">
    <source>
        <dbReference type="SAM" id="SignalP"/>
    </source>
</evidence>
<dbReference type="EMBL" id="JAJVCN010000004">
    <property type="protein sequence ID" value="MCE7010955.1"/>
    <property type="molecule type" value="Genomic_DNA"/>
</dbReference>
<protein>
    <submittedName>
        <fullName evidence="3">Uncharacterized protein</fullName>
    </submittedName>
</protein>
<reference evidence="3 4" key="1">
    <citation type="submission" date="2021-12" db="EMBL/GenBank/DDBJ databases">
        <title>Genome sequence of Kibdelosporangium philippinense ATCC 49844.</title>
        <authorList>
            <person name="Fedorov E.A."/>
            <person name="Omeragic M."/>
            <person name="Shalygina K.F."/>
            <person name="Maclea K.S."/>
        </authorList>
    </citation>
    <scope>NUCLEOTIDE SEQUENCE [LARGE SCALE GENOMIC DNA]</scope>
    <source>
        <strain evidence="3 4">ATCC 49844</strain>
    </source>
</reference>
<feature type="signal peptide" evidence="2">
    <location>
        <begin position="1"/>
        <end position="26"/>
    </location>
</feature>
<organism evidence="3 4">
    <name type="scientific">Kibdelosporangium philippinense</name>
    <dbReference type="NCBI Taxonomy" id="211113"/>
    <lineage>
        <taxon>Bacteria</taxon>
        <taxon>Bacillati</taxon>
        <taxon>Actinomycetota</taxon>
        <taxon>Actinomycetes</taxon>
        <taxon>Pseudonocardiales</taxon>
        <taxon>Pseudonocardiaceae</taxon>
        <taxon>Kibdelosporangium</taxon>
    </lineage>
</organism>
<proteinExistence type="predicted"/>
<evidence type="ECO:0000256" key="1">
    <source>
        <dbReference type="SAM" id="MobiDB-lite"/>
    </source>
</evidence>
<accession>A0ABS8ZTB0</accession>
<dbReference type="Proteomes" id="UP001521150">
    <property type="component" value="Unassembled WGS sequence"/>
</dbReference>
<name>A0ABS8ZTB0_9PSEU</name>
<sequence length="75" mass="7666">MGLNGIALGTVAALAASLLTTATASATALDRILTVGPGGQYTTVQAAADVAQPGDTVHRFRPGIRPRQQPAARRR</sequence>
<evidence type="ECO:0000313" key="3">
    <source>
        <dbReference type="EMBL" id="MCE7010955.1"/>
    </source>
</evidence>
<keyword evidence="4" id="KW-1185">Reference proteome</keyword>
<feature type="compositionally biased region" description="Low complexity" evidence="1">
    <location>
        <begin position="65"/>
        <end position="75"/>
    </location>
</feature>
<gene>
    <name evidence="3" type="ORF">LWC34_50355</name>
</gene>
<keyword evidence="2" id="KW-0732">Signal</keyword>
<feature type="chain" id="PRO_5045915447" evidence="2">
    <location>
        <begin position="27"/>
        <end position="75"/>
    </location>
</feature>